<sequence length="131" mass="13894">MIPDPQTMLMALEKGEIDLVFGADGDQLTGDAFAALTESGKLRTALSVPIASRAILVNAGRPVTSDLRVREAVQYAVNRDAIVQGILHGTEAAAETLFAKNVPYCDIPLTVRGYDPKKAEAILDAAGWVKG</sequence>
<keyword evidence="3" id="KW-1185">Reference proteome</keyword>
<dbReference type="PANTHER" id="PTHR30290">
    <property type="entry name" value="PERIPLASMIC BINDING COMPONENT OF ABC TRANSPORTER"/>
    <property type="match status" value="1"/>
</dbReference>
<dbReference type="Gene3D" id="3.40.190.10">
    <property type="entry name" value="Periplasmic binding protein-like II"/>
    <property type="match status" value="1"/>
</dbReference>
<dbReference type="GO" id="GO:0030288">
    <property type="term" value="C:outer membrane-bounded periplasmic space"/>
    <property type="evidence" value="ECO:0007669"/>
    <property type="project" value="TreeGrafter"/>
</dbReference>
<comment type="caution">
    <text evidence="2">The sequence shown here is derived from an EMBL/GenBank/DDBJ whole genome shotgun (WGS) entry which is preliminary data.</text>
</comment>
<evidence type="ECO:0000259" key="1">
    <source>
        <dbReference type="Pfam" id="PF00496"/>
    </source>
</evidence>
<dbReference type="AlphaFoldDB" id="H3KFL5"/>
<feature type="domain" description="Solute-binding protein family 5" evidence="1">
    <location>
        <begin position="1"/>
        <end position="130"/>
    </location>
</feature>
<dbReference type="PANTHER" id="PTHR30290:SF37">
    <property type="entry name" value="NICKEL-BINDING PERIPLASMIC PROTEIN"/>
    <property type="match status" value="1"/>
</dbReference>
<dbReference type="Gene3D" id="3.10.105.10">
    <property type="entry name" value="Dipeptide-binding Protein, Domain 3"/>
    <property type="match status" value="1"/>
</dbReference>
<dbReference type="GO" id="GO:0015833">
    <property type="term" value="P:peptide transport"/>
    <property type="evidence" value="ECO:0007669"/>
    <property type="project" value="TreeGrafter"/>
</dbReference>
<organism evidence="2 3">
    <name type="scientific">Sutterella parvirubra YIT 11816</name>
    <dbReference type="NCBI Taxonomy" id="762967"/>
    <lineage>
        <taxon>Bacteria</taxon>
        <taxon>Pseudomonadati</taxon>
        <taxon>Pseudomonadota</taxon>
        <taxon>Betaproteobacteria</taxon>
        <taxon>Burkholderiales</taxon>
        <taxon>Sutterellaceae</taxon>
        <taxon>Sutterella</taxon>
    </lineage>
</organism>
<evidence type="ECO:0000313" key="3">
    <source>
        <dbReference type="Proteomes" id="UP000004956"/>
    </source>
</evidence>
<gene>
    <name evidence="2" type="ORF">HMPREF9440_01534</name>
</gene>
<dbReference type="InterPro" id="IPR039424">
    <property type="entry name" value="SBP_5"/>
</dbReference>
<reference evidence="2 3" key="1">
    <citation type="submission" date="2011-11" db="EMBL/GenBank/DDBJ databases">
        <authorList>
            <person name="Weinstock G."/>
            <person name="Sodergren E."/>
            <person name="Clifton S."/>
            <person name="Fulton L."/>
            <person name="Fulton B."/>
            <person name="Courtney L."/>
            <person name="Fronick C."/>
            <person name="Harrison M."/>
            <person name="Strong C."/>
            <person name="Farmer C."/>
            <person name="Delahaunty K."/>
            <person name="Markovic C."/>
            <person name="Hall O."/>
            <person name="Minx P."/>
            <person name="Tomlinson C."/>
            <person name="Mitreva M."/>
            <person name="Hou S."/>
            <person name="Chen J."/>
            <person name="Wollam A."/>
            <person name="Pepin K.H."/>
            <person name="Johnson M."/>
            <person name="Bhonagiri V."/>
            <person name="Zhang X."/>
            <person name="Suruliraj S."/>
            <person name="Warren W."/>
            <person name="Chinwalla A."/>
            <person name="Mardis E.R."/>
            <person name="Wilson R.K."/>
        </authorList>
    </citation>
    <scope>NUCLEOTIDE SEQUENCE [LARGE SCALE GENOMIC DNA]</scope>
    <source>
        <strain evidence="2 3">YIT 11816</strain>
    </source>
</reference>
<dbReference type="PATRIC" id="fig|762967.3.peg.1210"/>
<accession>H3KFL5</accession>
<dbReference type="GO" id="GO:1904680">
    <property type="term" value="F:peptide transmembrane transporter activity"/>
    <property type="evidence" value="ECO:0007669"/>
    <property type="project" value="TreeGrafter"/>
</dbReference>
<evidence type="ECO:0000313" key="2">
    <source>
        <dbReference type="EMBL" id="EHY31100.1"/>
    </source>
</evidence>
<dbReference type="Pfam" id="PF00496">
    <property type="entry name" value="SBP_bac_5"/>
    <property type="match status" value="1"/>
</dbReference>
<name>H3KFL5_9BURK</name>
<dbReference type="EMBL" id="AFBQ01000226">
    <property type="protein sequence ID" value="EHY31100.1"/>
    <property type="molecule type" value="Genomic_DNA"/>
</dbReference>
<dbReference type="HOGENOM" id="CLU_1926510_0_0_4"/>
<dbReference type="STRING" id="762967.HMPREF9440_01534"/>
<dbReference type="InterPro" id="IPR000914">
    <property type="entry name" value="SBP_5_dom"/>
</dbReference>
<dbReference type="SUPFAM" id="SSF53850">
    <property type="entry name" value="Periplasmic binding protein-like II"/>
    <property type="match status" value="1"/>
</dbReference>
<proteinExistence type="predicted"/>
<dbReference type="Proteomes" id="UP000004956">
    <property type="component" value="Unassembled WGS sequence"/>
</dbReference>
<protein>
    <recommendedName>
        <fullName evidence="1">Solute-binding protein family 5 domain-containing protein</fullName>
    </recommendedName>
</protein>